<proteinExistence type="predicted"/>
<feature type="non-terminal residue" evidence="1">
    <location>
        <position position="168"/>
    </location>
</feature>
<dbReference type="AlphaFoldDB" id="A0AAV5UNZ2"/>
<comment type="caution">
    <text evidence="1">The sequence shown here is derived from an EMBL/GenBank/DDBJ whole genome shotgun (WGS) entry which is preliminary data.</text>
</comment>
<reference evidence="1" key="1">
    <citation type="submission" date="2023-10" db="EMBL/GenBank/DDBJ databases">
        <title>Genome assembly of Pristionchus species.</title>
        <authorList>
            <person name="Yoshida K."/>
            <person name="Sommer R.J."/>
        </authorList>
    </citation>
    <scope>NUCLEOTIDE SEQUENCE</scope>
    <source>
        <strain evidence="1">RS5133</strain>
    </source>
</reference>
<gene>
    <name evidence="1" type="ORF">PFISCL1PPCAC_46</name>
</gene>
<accession>A0AAV5UNZ2</accession>
<sequence length="168" mass="18786">EWRSGKLRPFDSSRDSIDFAAAKQLVVAADRLKALARQQGSANPFTLLHEYVNRVLSSAGDSSSHYECATAHVYISHSEIDEDEQFTVRVNVRNAKTDTALDNVELTLDLVRDDPYQTPLQFRIGPFIYTGIRSLGGTSSLGPSQSFDATWTVVPIAERRLVREAHYQ</sequence>
<keyword evidence="2" id="KW-1185">Reference proteome</keyword>
<feature type="non-terminal residue" evidence="1">
    <location>
        <position position="1"/>
    </location>
</feature>
<evidence type="ECO:0000313" key="1">
    <source>
        <dbReference type="EMBL" id="GMT08749.1"/>
    </source>
</evidence>
<evidence type="ECO:0000313" key="2">
    <source>
        <dbReference type="Proteomes" id="UP001432322"/>
    </source>
</evidence>
<dbReference type="EMBL" id="BTSY01000001">
    <property type="protein sequence ID" value="GMT08749.1"/>
    <property type="molecule type" value="Genomic_DNA"/>
</dbReference>
<name>A0AAV5UNZ2_9BILA</name>
<dbReference type="Proteomes" id="UP001432322">
    <property type="component" value="Unassembled WGS sequence"/>
</dbReference>
<protein>
    <submittedName>
        <fullName evidence="1">Uncharacterized protein</fullName>
    </submittedName>
</protein>
<organism evidence="1 2">
    <name type="scientific">Pristionchus fissidentatus</name>
    <dbReference type="NCBI Taxonomy" id="1538716"/>
    <lineage>
        <taxon>Eukaryota</taxon>
        <taxon>Metazoa</taxon>
        <taxon>Ecdysozoa</taxon>
        <taxon>Nematoda</taxon>
        <taxon>Chromadorea</taxon>
        <taxon>Rhabditida</taxon>
        <taxon>Rhabditina</taxon>
        <taxon>Diplogasteromorpha</taxon>
        <taxon>Diplogasteroidea</taxon>
        <taxon>Neodiplogasteridae</taxon>
        <taxon>Pristionchus</taxon>
    </lineage>
</organism>